<dbReference type="AlphaFoldDB" id="A0A444XN34"/>
<dbReference type="Proteomes" id="UP000289738">
    <property type="component" value="Chromosome B09"/>
</dbReference>
<name>A0A444XN34_ARAHY</name>
<dbReference type="EMBL" id="SDMP01000019">
    <property type="protein sequence ID" value="RYQ91062.1"/>
    <property type="molecule type" value="Genomic_DNA"/>
</dbReference>
<proteinExistence type="predicted"/>
<accession>A0A444XN34</accession>
<reference evidence="1 2" key="1">
    <citation type="submission" date="2019-01" db="EMBL/GenBank/DDBJ databases">
        <title>Sequencing of cultivated peanut Arachis hypogaea provides insights into genome evolution and oil improvement.</title>
        <authorList>
            <person name="Chen X."/>
        </authorList>
    </citation>
    <scope>NUCLEOTIDE SEQUENCE [LARGE SCALE GENOMIC DNA]</scope>
    <source>
        <strain evidence="2">cv. Fuhuasheng</strain>
        <tissue evidence="1">Leaves</tissue>
    </source>
</reference>
<evidence type="ECO:0000313" key="2">
    <source>
        <dbReference type="Proteomes" id="UP000289738"/>
    </source>
</evidence>
<keyword evidence="2" id="KW-1185">Reference proteome</keyword>
<evidence type="ECO:0000313" key="1">
    <source>
        <dbReference type="EMBL" id="RYQ91062.1"/>
    </source>
</evidence>
<sequence>MANEDDPEFTNGDVEGIKNLIYTENAMPLYSNDGGDMEVGVDMLDVVIESSNTSFGGISEDATFGLPVYDADIGTLNDDNDF</sequence>
<organism evidence="1 2">
    <name type="scientific">Arachis hypogaea</name>
    <name type="common">Peanut</name>
    <dbReference type="NCBI Taxonomy" id="3818"/>
    <lineage>
        <taxon>Eukaryota</taxon>
        <taxon>Viridiplantae</taxon>
        <taxon>Streptophyta</taxon>
        <taxon>Embryophyta</taxon>
        <taxon>Tracheophyta</taxon>
        <taxon>Spermatophyta</taxon>
        <taxon>Magnoliopsida</taxon>
        <taxon>eudicotyledons</taxon>
        <taxon>Gunneridae</taxon>
        <taxon>Pentapetalae</taxon>
        <taxon>rosids</taxon>
        <taxon>fabids</taxon>
        <taxon>Fabales</taxon>
        <taxon>Fabaceae</taxon>
        <taxon>Papilionoideae</taxon>
        <taxon>50 kb inversion clade</taxon>
        <taxon>dalbergioids sensu lato</taxon>
        <taxon>Dalbergieae</taxon>
        <taxon>Pterocarpus clade</taxon>
        <taxon>Arachis</taxon>
    </lineage>
</organism>
<gene>
    <name evidence="1" type="ORF">Ahy_B09g096930</name>
</gene>
<comment type="caution">
    <text evidence="1">The sequence shown here is derived from an EMBL/GenBank/DDBJ whole genome shotgun (WGS) entry which is preliminary data.</text>
</comment>
<protein>
    <submittedName>
        <fullName evidence="1">Uncharacterized protein</fullName>
    </submittedName>
</protein>